<dbReference type="AlphaFoldDB" id="A0A060R971"/>
<gene>
    <name evidence="1" type="ORF">BN938_2024</name>
</gene>
<dbReference type="STRING" id="1433126.BN938_2024"/>
<protein>
    <submittedName>
        <fullName evidence="1">Uncharacterized protein</fullName>
    </submittedName>
</protein>
<accession>A0A060R971</accession>
<evidence type="ECO:0000313" key="2">
    <source>
        <dbReference type="Proteomes" id="UP000027616"/>
    </source>
</evidence>
<name>A0A060R971_9BACT</name>
<dbReference type="Proteomes" id="UP000027616">
    <property type="component" value="Chromosome I"/>
</dbReference>
<evidence type="ECO:0000313" key="1">
    <source>
        <dbReference type="EMBL" id="CDN32097.1"/>
    </source>
</evidence>
<dbReference type="EMBL" id="HG934468">
    <property type="protein sequence ID" value="CDN32097.1"/>
    <property type="molecule type" value="Genomic_DNA"/>
</dbReference>
<keyword evidence="2" id="KW-1185">Reference proteome</keyword>
<proteinExistence type="predicted"/>
<dbReference type="HOGENOM" id="CLU_3185973_0_0_10"/>
<organism evidence="1 2">
    <name type="scientific">Mucinivorans hirudinis</name>
    <dbReference type="NCBI Taxonomy" id="1433126"/>
    <lineage>
        <taxon>Bacteria</taxon>
        <taxon>Pseudomonadati</taxon>
        <taxon>Bacteroidota</taxon>
        <taxon>Bacteroidia</taxon>
        <taxon>Bacteroidales</taxon>
        <taxon>Rikenellaceae</taxon>
        <taxon>Mucinivorans</taxon>
    </lineage>
</organism>
<dbReference type="KEGG" id="rbc:BN938_2024"/>
<sequence length="46" mass="5047">MKEDGAIKILEDKRVRSIRCAGREKAIDRRCRCGAAVSVGAIYPLA</sequence>
<reference evidence="1 2" key="1">
    <citation type="journal article" date="2015" name="Genome Announc.">
        <title>Complete Genome Sequence of the Novel Leech Symbiont Mucinivorans hirudinis M3T.</title>
        <authorList>
            <person name="Nelson M.C."/>
            <person name="Bomar L."/>
            <person name="Graf J."/>
        </authorList>
    </citation>
    <scope>NUCLEOTIDE SEQUENCE [LARGE SCALE GENOMIC DNA]</scope>
    <source>
        <strain evidence="2">M3</strain>
    </source>
</reference>